<accession>W9JCK4</accession>
<dbReference type="GO" id="GO:0004174">
    <property type="term" value="F:electron-transferring-flavoprotein dehydrogenase activity"/>
    <property type="evidence" value="ECO:0007669"/>
    <property type="project" value="TreeGrafter"/>
</dbReference>
<dbReference type="EMBL" id="JH717931">
    <property type="protein sequence ID" value="EWZ28199.1"/>
    <property type="molecule type" value="Genomic_DNA"/>
</dbReference>
<evidence type="ECO:0000256" key="2">
    <source>
        <dbReference type="ARBA" id="ARBA00022630"/>
    </source>
</evidence>
<proteinExistence type="inferred from homology"/>
<evidence type="ECO:0000313" key="6">
    <source>
        <dbReference type="EMBL" id="EWZ28199.1"/>
    </source>
</evidence>
<dbReference type="GO" id="GO:0005737">
    <property type="term" value="C:cytoplasm"/>
    <property type="evidence" value="ECO:0007669"/>
    <property type="project" value="TreeGrafter"/>
</dbReference>
<feature type="domain" description="FAD/NAD(P)-binding" evidence="5">
    <location>
        <begin position="4"/>
        <end position="221"/>
    </location>
</feature>
<gene>
    <name evidence="6" type="ORF">FOZG_18083</name>
</gene>
<dbReference type="HOGENOM" id="CLU_1230008_0_0_1"/>
<dbReference type="GO" id="GO:0050660">
    <property type="term" value="F:flavin adenine dinucleotide binding"/>
    <property type="evidence" value="ECO:0007669"/>
    <property type="project" value="TreeGrafter"/>
</dbReference>
<keyword evidence="2" id="KW-0285">Flavoprotein</keyword>
<dbReference type="PRINTS" id="PR00368">
    <property type="entry name" value="FADPNR"/>
</dbReference>
<dbReference type="PANTHER" id="PTHR43735">
    <property type="entry name" value="APOPTOSIS-INDUCING FACTOR 1"/>
    <property type="match status" value="1"/>
</dbReference>
<dbReference type="AlphaFoldDB" id="W9JCK4"/>
<dbReference type="Proteomes" id="UP000030766">
    <property type="component" value="Unassembled WGS sequence"/>
</dbReference>
<dbReference type="Pfam" id="PF07992">
    <property type="entry name" value="Pyr_redox_2"/>
    <property type="match status" value="1"/>
</dbReference>
<evidence type="ECO:0000256" key="1">
    <source>
        <dbReference type="ARBA" id="ARBA00006442"/>
    </source>
</evidence>
<keyword evidence="4" id="KW-0560">Oxidoreductase</keyword>
<dbReference type="InterPro" id="IPR023753">
    <property type="entry name" value="FAD/NAD-binding_dom"/>
</dbReference>
<reference evidence="6" key="1">
    <citation type="submission" date="2011-06" db="EMBL/GenBank/DDBJ databases">
        <title>The Genome Sequence of Fusarium oxysporum Fo47.</title>
        <authorList>
            <consortium name="The Broad Institute Genome Sequencing Platform"/>
            <person name="Ma L.-J."/>
            <person name="Gale L.R."/>
            <person name="Schwartz D.C."/>
            <person name="Zhou S."/>
            <person name="Corby-Kistler H."/>
            <person name="Young S.K."/>
            <person name="Zeng Q."/>
            <person name="Gargeya S."/>
            <person name="Fitzgerald M."/>
            <person name="Haas B."/>
            <person name="Abouelleil A."/>
            <person name="Alvarado L."/>
            <person name="Arachchi H.M."/>
            <person name="Berlin A."/>
            <person name="Brown A."/>
            <person name="Chapman S.B."/>
            <person name="Chen Z."/>
            <person name="Dunbar C."/>
            <person name="Freedman E."/>
            <person name="Gearin G."/>
            <person name="Gellesch M."/>
            <person name="Goldberg J."/>
            <person name="Griggs A."/>
            <person name="Gujja S."/>
            <person name="Heiman D."/>
            <person name="Howarth C."/>
            <person name="Larson L."/>
            <person name="Lui A."/>
            <person name="MacDonald P.J.P."/>
            <person name="Mehta T."/>
            <person name="Montmayeur A."/>
            <person name="Murphy C."/>
            <person name="Neiman D."/>
            <person name="Pearson M."/>
            <person name="Priest M."/>
            <person name="Roberts A."/>
            <person name="Saif S."/>
            <person name="Shea T."/>
            <person name="Shenoy N."/>
            <person name="Sisk P."/>
            <person name="Stolte C."/>
            <person name="Sykes S."/>
            <person name="Wortman J."/>
            <person name="Nusbaum C."/>
            <person name="Birren B."/>
        </authorList>
    </citation>
    <scope>NUCLEOTIDE SEQUENCE [LARGE SCALE GENOMIC DNA]</scope>
    <source>
        <strain evidence="6">Fo47</strain>
    </source>
</reference>
<dbReference type="PANTHER" id="PTHR43735:SF3">
    <property type="entry name" value="FERROPTOSIS SUPPRESSOR PROTEIN 1"/>
    <property type="match status" value="1"/>
</dbReference>
<protein>
    <recommendedName>
        <fullName evidence="5">FAD/NAD(P)-binding domain-containing protein</fullName>
    </recommendedName>
</protein>
<evidence type="ECO:0000256" key="3">
    <source>
        <dbReference type="ARBA" id="ARBA00022827"/>
    </source>
</evidence>
<comment type="similarity">
    <text evidence="1">Belongs to the FAD-dependent oxidoreductase family.</text>
</comment>
<keyword evidence="3" id="KW-0274">FAD</keyword>
<sequence length="225" mass="24120">MVKNVVILGAGFAGLPLAHKLLKDTISKVKDAKLILISASTHLYWNLAAVRAVVPDEVPEDKLFRPIEEGFVKYPSSQLELVFGEAKTVDIDQSIVTVNIDGDERTIPYEQLILATGSSLSTNLPLKHIGSTEATKAALHDLQNKIKAAKSIVVAGDGVTGVETAGELAHAYGDKKSITFIVRNDWPLPGLLPSVGRAAEKELINMKAKIIHNASVIEVKDLGLG</sequence>
<reference evidence="6" key="2">
    <citation type="submission" date="2012-06" db="EMBL/GenBank/DDBJ databases">
        <title>Annotation of the Genome Sequence of Fusarium oxysporum Fo47.</title>
        <authorList>
            <consortium name="The Broad Institute Genomics Platform"/>
            <person name="Ma L.-J."/>
            <person name="Corby-Kistler H."/>
            <person name="Broz K."/>
            <person name="Gale L.R."/>
            <person name="Jonkers W."/>
            <person name="O'Donnell K."/>
            <person name="Ploetz R."/>
            <person name="Steinberg C."/>
            <person name="Schwartz D.C."/>
            <person name="VanEtten H."/>
            <person name="Zhou S."/>
            <person name="Young S.K."/>
            <person name="Zeng Q."/>
            <person name="Gargeya S."/>
            <person name="Fitzgerald M."/>
            <person name="Abouelleil A."/>
            <person name="Alvarado L."/>
            <person name="Chapman S.B."/>
            <person name="Gainer-Dewar J."/>
            <person name="Goldberg J."/>
            <person name="Griggs A."/>
            <person name="Gujja S."/>
            <person name="Hansen M."/>
            <person name="Howarth C."/>
            <person name="Imamovic A."/>
            <person name="Ireland A."/>
            <person name="Larimer J."/>
            <person name="McCowan C."/>
            <person name="Murphy C."/>
            <person name="Pearson M."/>
            <person name="Poon T.W."/>
            <person name="Priest M."/>
            <person name="Roberts A."/>
            <person name="Saif S."/>
            <person name="Shea T."/>
            <person name="Sykes S."/>
            <person name="Wortman J."/>
            <person name="Nusbaum C."/>
            <person name="Birren B."/>
        </authorList>
    </citation>
    <scope>NUCLEOTIDE SEQUENCE</scope>
    <source>
        <strain evidence="6">Fo47</strain>
    </source>
</reference>
<evidence type="ECO:0000259" key="5">
    <source>
        <dbReference type="Pfam" id="PF07992"/>
    </source>
</evidence>
<dbReference type="Gene3D" id="3.50.50.100">
    <property type="match status" value="1"/>
</dbReference>
<dbReference type="PRINTS" id="PR00469">
    <property type="entry name" value="PNDRDTASEII"/>
</dbReference>
<dbReference type="InterPro" id="IPR036188">
    <property type="entry name" value="FAD/NAD-bd_sf"/>
</dbReference>
<evidence type="ECO:0000256" key="4">
    <source>
        <dbReference type="ARBA" id="ARBA00023002"/>
    </source>
</evidence>
<organism evidence="6">
    <name type="scientific">Fusarium oxysporum Fo47</name>
    <dbReference type="NCBI Taxonomy" id="660027"/>
    <lineage>
        <taxon>Eukaryota</taxon>
        <taxon>Fungi</taxon>
        <taxon>Dikarya</taxon>
        <taxon>Ascomycota</taxon>
        <taxon>Pezizomycotina</taxon>
        <taxon>Sordariomycetes</taxon>
        <taxon>Hypocreomycetidae</taxon>
        <taxon>Hypocreales</taxon>
        <taxon>Nectriaceae</taxon>
        <taxon>Fusarium</taxon>
        <taxon>Fusarium oxysporum species complex</taxon>
    </lineage>
</organism>
<dbReference type="VEuPathDB" id="FungiDB:FOZG_18083"/>
<dbReference type="SUPFAM" id="SSF51905">
    <property type="entry name" value="FAD/NAD(P)-binding domain"/>
    <property type="match status" value="1"/>
</dbReference>
<name>W9JCK4_FUSOX</name>